<organism evidence="6 7">
    <name type="scientific">Desulfovibrio litoralis DSM 11393</name>
    <dbReference type="NCBI Taxonomy" id="1121455"/>
    <lineage>
        <taxon>Bacteria</taxon>
        <taxon>Pseudomonadati</taxon>
        <taxon>Thermodesulfobacteriota</taxon>
        <taxon>Desulfovibrionia</taxon>
        <taxon>Desulfovibrionales</taxon>
        <taxon>Desulfovibrionaceae</taxon>
        <taxon>Desulfovibrio</taxon>
    </lineage>
</organism>
<keyword evidence="2 3" id="KW-0040">ANK repeat</keyword>
<protein>
    <submittedName>
        <fullName evidence="6">Ankyrin repeat</fullName>
    </submittedName>
</protein>
<accession>A0A1M7T2F4</accession>
<evidence type="ECO:0000256" key="4">
    <source>
        <dbReference type="SAM" id="MobiDB-lite"/>
    </source>
</evidence>
<evidence type="ECO:0000256" key="1">
    <source>
        <dbReference type="ARBA" id="ARBA00022737"/>
    </source>
</evidence>
<dbReference type="Proteomes" id="UP000186469">
    <property type="component" value="Unassembled WGS sequence"/>
</dbReference>
<dbReference type="SMART" id="SM00248">
    <property type="entry name" value="ANK"/>
    <property type="match status" value="3"/>
</dbReference>
<dbReference type="Pfam" id="PF13637">
    <property type="entry name" value="Ank_4"/>
    <property type="match status" value="1"/>
</dbReference>
<dbReference type="PANTHER" id="PTHR24180">
    <property type="entry name" value="CYCLIN-DEPENDENT KINASE INHIBITOR 2C-RELATED"/>
    <property type="match status" value="1"/>
</dbReference>
<evidence type="ECO:0000256" key="2">
    <source>
        <dbReference type="ARBA" id="ARBA00023043"/>
    </source>
</evidence>
<dbReference type="PROSITE" id="PS50088">
    <property type="entry name" value="ANK_REPEAT"/>
    <property type="match status" value="1"/>
</dbReference>
<dbReference type="EMBL" id="FRDI01000006">
    <property type="protein sequence ID" value="SHN64950.1"/>
    <property type="molecule type" value="Genomic_DNA"/>
</dbReference>
<keyword evidence="5" id="KW-0472">Membrane</keyword>
<dbReference type="InterPro" id="IPR036770">
    <property type="entry name" value="Ankyrin_rpt-contain_sf"/>
</dbReference>
<feature type="repeat" description="ANK" evidence="3">
    <location>
        <begin position="523"/>
        <end position="549"/>
    </location>
</feature>
<name>A0A1M7T2F4_9BACT</name>
<dbReference type="STRING" id="1121455.SAMN02745728_01477"/>
<dbReference type="SUPFAM" id="SSF48403">
    <property type="entry name" value="Ankyrin repeat"/>
    <property type="match status" value="1"/>
</dbReference>
<dbReference type="OrthoDB" id="5504283at2"/>
<dbReference type="PANTHER" id="PTHR24180:SF45">
    <property type="entry name" value="POLY [ADP-RIBOSE] POLYMERASE TANKYRASE"/>
    <property type="match status" value="1"/>
</dbReference>
<reference evidence="6 7" key="1">
    <citation type="submission" date="2016-12" db="EMBL/GenBank/DDBJ databases">
        <authorList>
            <person name="Song W.-J."/>
            <person name="Kurnit D.M."/>
        </authorList>
    </citation>
    <scope>NUCLEOTIDE SEQUENCE [LARGE SCALE GENOMIC DNA]</scope>
    <source>
        <strain evidence="6 7">DSM 11393</strain>
    </source>
</reference>
<evidence type="ECO:0000256" key="5">
    <source>
        <dbReference type="SAM" id="Phobius"/>
    </source>
</evidence>
<keyword evidence="7" id="KW-1185">Reference proteome</keyword>
<dbReference type="Gene3D" id="1.25.40.20">
    <property type="entry name" value="Ankyrin repeat-containing domain"/>
    <property type="match status" value="1"/>
</dbReference>
<feature type="transmembrane region" description="Helical" evidence="5">
    <location>
        <begin position="158"/>
        <end position="176"/>
    </location>
</feature>
<feature type="region of interest" description="Disordered" evidence="4">
    <location>
        <begin position="109"/>
        <end position="145"/>
    </location>
</feature>
<dbReference type="AlphaFoldDB" id="A0A1M7T2F4"/>
<dbReference type="InterPro" id="IPR051637">
    <property type="entry name" value="Ank_repeat_dom-contain_49"/>
</dbReference>
<keyword evidence="5" id="KW-1133">Transmembrane helix</keyword>
<feature type="transmembrane region" description="Helical" evidence="5">
    <location>
        <begin position="85"/>
        <end position="103"/>
    </location>
</feature>
<evidence type="ECO:0000313" key="7">
    <source>
        <dbReference type="Proteomes" id="UP000186469"/>
    </source>
</evidence>
<dbReference type="RefSeq" id="WP_072697167.1">
    <property type="nucleotide sequence ID" value="NZ_FRDI01000006.1"/>
</dbReference>
<evidence type="ECO:0000256" key="3">
    <source>
        <dbReference type="PROSITE-ProRule" id="PRU00023"/>
    </source>
</evidence>
<keyword evidence="1" id="KW-0677">Repeat</keyword>
<feature type="transmembrane region" description="Helical" evidence="5">
    <location>
        <begin position="28"/>
        <end position="48"/>
    </location>
</feature>
<evidence type="ECO:0000313" key="6">
    <source>
        <dbReference type="EMBL" id="SHN64950.1"/>
    </source>
</evidence>
<dbReference type="InterPro" id="IPR002110">
    <property type="entry name" value="Ankyrin_rpt"/>
</dbReference>
<gene>
    <name evidence="6" type="ORF">SAMN02745728_01477</name>
</gene>
<proteinExistence type="predicted"/>
<feature type="compositionally biased region" description="Polar residues" evidence="4">
    <location>
        <begin position="114"/>
        <end position="133"/>
    </location>
</feature>
<keyword evidence="5" id="KW-0812">Transmembrane</keyword>
<sequence>MILALLVLSVIGMFLLVSGRFFNSRDFIFVACYIPALVLFLIGNDMIWDKLTPDSYQGDFIETFLPLITVPIGVVGSTLLLGLSMLVGTLTVALVSFFFDTPLKSPFRKKTKQASDSNEQSSTPSPNEPSLSPNREVKTSPPDYKTPTSARSFSIFQFRIAGLIIILISVGGLLLIKTYEKHVHTTHEAKIEATPAEFFSGTASEQDLELAFKEKPFLCSKKYGAEIEGLFKNNQPERAKIFIQTLITHCNRYTTAHEDFVSSFKQNGSILRLDEFLSEKILDDQDIFRDFAYYLNNHGNLDELMKIFSHYHALALKGDEEARSLLDQMLSIAWNNTDFLMRVRAYTENNPSAYLSDYYIASISSSMLFNGAMKLKPEALKLAVEMGFNRENTKGGSVLFGFVRQYGNAVIIKRLISAGVDVNAQNSDGTTPLMFLVNAKRIDKLGNPEASDQTLSSIMDILMPLCNPSAYITMGDKNNLLHYACQNLNSSEIASPQQDEQQRLELIKLLIANGANLNLKNNKGQTALDIAKLKNNTQAVEFLTKAGAK</sequence>
<dbReference type="PROSITE" id="PS50297">
    <property type="entry name" value="ANK_REP_REGION"/>
    <property type="match status" value="1"/>
</dbReference>